<keyword evidence="2" id="KW-1185">Reference proteome</keyword>
<evidence type="ECO:0000313" key="1">
    <source>
        <dbReference type="EMBL" id="TDD28549.1"/>
    </source>
</evidence>
<protein>
    <recommendedName>
        <fullName evidence="3">DUF4185 domain-containing protein</fullName>
    </recommendedName>
</protein>
<organism evidence="1 2">
    <name type="scientific">Kribbella turkmenica</name>
    <dbReference type="NCBI Taxonomy" id="2530375"/>
    <lineage>
        <taxon>Bacteria</taxon>
        <taxon>Bacillati</taxon>
        <taxon>Actinomycetota</taxon>
        <taxon>Actinomycetes</taxon>
        <taxon>Propionibacteriales</taxon>
        <taxon>Kribbellaceae</taxon>
        <taxon>Kribbella</taxon>
    </lineage>
</organism>
<reference evidence="1 2" key="1">
    <citation type="submission" date="2019-02" db="EMBL/GenBank/DDBJ databases">
        <title>Draft genome sequences of novel Actinobacteria.</title>
        <authorList>
            <person name="Sahin N."/>
            <person name="Ay H."/>
            <person name="Saygin H."/>
        </authorList>
    </citation>
    <scope>NUCLEOTIDE SEQUENCE [LARGE SCALE GENOMIC DNA]</scope>
    <source>
        <strain evidence="1 2">16K104</strain>
    </source>
</reference>
<dbReference type="Proteomes" id="UP000295172">
    <property type="component" value="Unassembled WGS sequence"/>
</dbReference>
<evidence type="ECO:0000313" key="2">
    <source>
        <dbReference type="Proteomes" id="UP000295172"/>
    </source>
</evidence>
<name>A0A4R4XDL2_9ACTN</name>
<gene>
    <name evidence="1" type="ORF">E1218_06950</name>
</gene>
<evidence type="ECO:0008006" key="3">
    <source>
        <dbReference type="Google" id="ProtNLM"/>
    </source>
</evidence>
<proteinExistence type="predicted"/>
<comment type="caution">
    <text evidence="1">The sequence shown here is derived from an EMBL/GenBank/DDBJ whole genome shotgun (WGS) entry which is preliminary data.</text>
</comment>
<dbReference type="EMBL" id="SMKR01000020">
    <property type="protein sequence ID" value="TDD28549.1"/>
    <property type="molecule type" value="Genomic_DNA"/>
</dbReference>
<dbReference type="OrthoDB" id="7042075at2"/>
<dbReference type="AlphaFoldDB" id="A0A4R4XDL2"/>
<sequence>MGGSCDTSATGDLPDAAARAFRDSAGDVHLIATHHRHWASIGPTLNDVERDCAHMIYEAGNSPEPDTYDNRGWLETFYTDGDTIHALVAMDYHPDHYPNKDCVVEGQCWYGTTVQATSTDGGYSFTSPPQGTPRFVAGPPYQFDANRSDRLGTFVPSNIVEGDDGYLYAMLSYDWPAREGSCLIRTNNIADPASWRAWVGAVGGFSVEFASPYPVAPGDPAAHECTGVATGIGSPIRSLIKVEGHDLYLAISHVAITEGGVTKTVVRASTSSDLTNWSTPQTVMDLPRYGQFGESCGTHPGVERYQYPSLLDPDSTSINFNTTGSTAYIYATKITYCAGFNRDLVRYPISIDIS</sequence>
<accession>A0A4R4XDL2</accession>